<comment type="caution">
    <text evidence="16">The sequence shown here is derived from an EMBL/GenBank/DDBJ whole genome shotgun (WGS) entry which is preliminary data.</text>
</comment>
<evidence type="ECO:0000256" key="2">
    <source>
        <dbReference type="ARBA" id="ARBA00012610"/>
    </source>
</evidence>
<comment type="similarity">
    <text evidence="1 13">Belongs to the class-I pyridine nucleotide-disulfide oxidoreductase family.</text>
</comment>
<keyword evidence="3 13" id="KW-0285">Flavoprotein</keyword>
<feature type="domain" description="FAD/NAD(P)-binding" evidence="15">
    <location>
        <begin position="61"/>
        <end position="398"/>
    </location>
</feature>
<feature type="non-terminal residue" evidence="16">
    <location>
        <position position="1"/>
    </location>
</feature>
<dbReference type="EMBL" id="JBFDAA010000008">
    <property type="protein sequence ID" value="KAL1130233.1"/>
    <property type="molecule type" value="Genomic_DNA"/>
</dbReference>
<evidence type="ECO:0000256" key="9">
    <source>
        <dbReference type="ARBA" id="ARBA00023284"/>
    </source>
</evidence>
<dbReference type="InterPro" id="IPR006338">
    <property type="entry name" value="Thioredoxin/glutathione_Rdtase"/>
</dbReference>
<evidence type="ECO:0000259" key="15">
    <source>
        <dbReference type="Pfam" id="PF07992"/>
    </source>
</evidence>
<dbReference type="Pfam" id="PF07992">
    <property type="entry name" value="Pyr_redox_2"/>
    <property type="match status" value="1"/>
</dbReference>
<evidence type="ECO:0000256" key="12">
    <source>
        <dbReference type="PIRSR" id="PIRSR000350-4"/>
    </source>
</evidence>
<keyword evidence="5" id="KW-0521">NADP</keyword>
<dbReference type="InterPro" id="IPR001100">
    <property type="entry name" value="Pyr_nuc-diS_OxRdtase"/>
</dbReference>
<reference evidence="16 17" key="1">
    <citation type="submission" date="2024-07" db="EMBL/GenBank/DDBJ databases">
        <title>Chromosome-level genome assembly of the water stick insect Ranatra chinensis (Heteroptera: Nepidae).</title>
        <authorList>
            <person name="Liu X."/>
        </authorList>
    </citation>
    <scope>NUCLEOTIDE SEQUENCE [LARGE SCALE GENOMIC DNA]</scope>
    <source>
        <strain evidence="16">Cailab_2021Rc</strain>
        <tissue evidence="16">Muscle</tissue>
    </source>
</reference>
<dbReference type="PANTHER" id="PTHR42737:SF8">
    <property type="entry name" value="THIOREDOXIN-DISULFIDE REDUCTASE"/>
    <property type="match status" value="1"/>
</dbReference>
<dbReference type="InterPro" id="IPR016156">
    <property type="entry name" value="FAD/NAD-linked_Rdtase_dimer_sf"/>
</dbReference>
<evidence type="ECO:0000313" key="17">
    <source>
        <dbReference type="Proteomes" id="UP001558652"/>
    </source>
</evidence>
<evidence type="ECO:0000256" key="6">
    <source>
        <dbReference type="ARBA" id="ARBA00022933"/>
    </source>
</evidence>
<dbReference type="InterPro" id="IPR004099">
    <property type="entry name" value="Pyr_nucl-diS_OxRdtase_dimer"/>
</dbReference>
<dbReference type="SUPFAM" id="SSF52833">
    <property type="entry name" value="Thioredoxin-like"/>
    <property type="match status" value="1"/>
</dbReference>
<proteinExistence type="inferred from homology"/>
<organism evidence="16 17">
    <name type="scientific">Ranatra chinensis</name>
    <dbReference type="NCBI Taxonomy" id="642074"/>
    <lineage>
        <taxon>Eukaryota</taxon>
        <taxon>Metazoa</taxon>
        <taxon>Ecdysozoa</taxon>
        <taxon>Arthropoda</taxon>
        <taxon>Hexapoda</taxon>
        <taxon>Insecta</taxon>
        <taxon>Pterygota</taxon>
        <taxon>Neoptera</taxon>
        <taxon>Paraneoptera</taxon>
        <taxon>Hemiptera</taxon>
        <taxon>Heteroptera</taxon>
        <taxon>Panheteroptera</taxon>
        <taxon>Nepomorpha</taxon>
        <taxon>Nepidae</taxon>
        <taxon>Ranatrinae</taxon>
        <taxon>Ranatra</taxon>
    </lineage>
</organism>
<dbReference type="Gene3D" id="3.30.390.30">
    <property type="match status" value="1"/>
</dbReference>
<dbReference type="Gene3D" id="3.40.30.10">
    <property type="entry name" value="Glutaredoxin"/>
    <property type="match status" value="1"/>
</dbReference>
<evidence type="ECO:0000256" key="4">
    <source>
        <dbReference type="ARBA" id="ARBA00022827"/>
    </source>
</evidence>
<evidence type="ECO:0000256" key="11">
    <source>
        <dbReference type="PIRSR" id="PIRSR000350-3"/>
    </source>
</evidence>
<dbReference type="PRINTS" id="PR00411">
    <property type="entry name" value="PNDRDTASEI"/>
</dbReference>
<dbReference type="NCBIfam" id="TIGR01438">
    <property type="entry name" value="TGR"/>
    <property type="match status" value="1"/>
</dbReference>
<keyword evidence="11" id="KW-0547">Nucleotide-binding</keyword>
<feature type="binding site" evidence="11">
    <location>
        <position position="382"/>
    </location>
    <ligand>
        <name>FAD</name>
        <dbReference type="ChEBI" id="CHEBI:57692"/>
    </ligand>
</feature>
<feature type="active site" description="Proton acceptor" evidence="10">
    <location>
        <position position="519"/>
    </location>
</feature>
<keyword evidence="7 13" id="KW-0560">Oxidoreductase</keyword>
<dbReference type="Proteomes" id="UP001558652">
    <property type="component" value="Unassembled WGS sequence"/>
</dbReference>
<feature type="binding site" evidence="11">
    <location>
        <begin position="246"/>
        <end position="253"/>
    </location>
    <ligand>
        <name>NAD(+)</name>
        <dbReference type="ChEBI" id="CHEBI:57540"/>
    </ligand>
</feature>
<evidence type="ECO:0000256" key="13">
    <source>
        <dbReference type="RuleBase" id="RU003691"/>
    </source>
</evidence>
<keyword evidence="4 11" id="KW-0274">FAD</keyword>
<dbReference type="Gene3D" id="3.50.50.60">
    <property type="entry name" value="FAD/NAD(P)-binding domain"/>
    <property type="match status" value="2"/>
</dbReference>
<dbReference type="InterPro" id="IPR023753">
    <property type="entry name" value="FAD/NAD-binding_dom"/>
</dbReference>
<dbReference type="EC" id="1.8.1.9" evidence="2"/>
<dbReference type="SUPFAM" id="SSF55424">
    <property type="entry name" value="FAD/NAD-linked reductases, dimerisation (C-terminal) domain"/>
    <property type="match status" value="1"/>
</dbReference>
<sequence>SIQETGLNIQALLKQRTGQSTVPNIFIQQHHIGGCSDLKEAYATGLLWEYLNNIFITDYDFDMMVIGGGSGGLAAAKEAAKFGKKVAICDFIVPTPKGTTWGLGGTCVNVGCIPKKLMHRAALIGETLNEAANFGWNLENSANHDWSSMVGSVQNYIKSLNWGYKKALRKQGITYFNSYASFDSNHKVMLRDGKTDGARTINSKNFILAMGCRPQYLDIPGAQEFCITSDDLFSLPHNPGRTLIVGASYIALECAGFLHGLGLKCSVMVRSILLRGFDRSIASKIGEHMEEIGIDFIRECVPTEIKLLKEGTPPLLLVKGIFANKTIYEGEFNTVILAIGREARIFNMGLQKVSVDVNPVNGKIITNEYDQTTNRTIFAIGDIVVGMPELTPVAIKAGILLAQRLYGKKTAILDRLCIPTTVFTPLEYGCVGLSEELAAEKYETISVFHRLFQPLENTLSGLNKNKCYAKLVCHVQEEVHRVVGLHVLSPNAGEICQGFALAVKLGATKDDFDMLIGIHPTCAEVKLFLSIFFIFLKIFIDNILTVC</sequence>
<dbReference type="Pfam" id="PF02852">
    <property type="entry name" value="Pyr_redox_dim"/>
    <property type="match status" value="1"/>
</dbReference>
<dbReference type="PROSITE" id="PS51354">
    <property type="entry name" value="GLUTAREDOXIN_2"/>
    <property type="match status" value="1"/>
</dbReference>
<keyword evidence="6" id="KW-0712">Selenocysteine</keyword>
<evidence type="ECO:0000256" key="8">
    <source>
        <dbReference type="ARBA" id="ARBA00023157"/>
    </source>
</evidence>
<evidence type="ECO:0000256" key="5">
    <source>
        <dbReference type="ARBA" id="ARBA00022857"/>
    </source>
</evidence>
<keyword evidence="8" id="KW-1015">Disulfide bond</keyword>
<dbReference type="InterPro" id="IPR012999">
    <property type="entry name" value="Pyr_OxRdtase_I_AS"/>
</dbReference>
<dbReference type="PANTHER" id="PTHR42737">
    <property type="entry name" value="GLUTATHIONE REDUCTASE"/>
    <property type="match status" value="1"/>
</dbReference>
<comment type="cofactor">
    <cofactor evidence="11">
        <name>FAD</name>
        <dbReference type="ChEBI" id="CHEBI:57692"/>
    </cofactor>
    <text evidence="11">Binds 1 FAD per subunit.</text>
</comment>
<dbReference type="GO" id="GO:0004791">
    <property type="term" value="F:thioredoxin-disulfide reductase (NADPH) activity"/>
    <property type="evidence" value="ECO:0007669"/>
    <property type="project" value="UniProtKB-EC"/>
</dbReference>
<evidence type="ECO:0000259" key="14">
    <source>
        <dbReference type="Pfam" id="PF02852"/>
    </source>
</evidence>
<dbReference type="FunFam" id="3.50.50.60:FF:000012">
    <property type="entry name" value="Thioredoxin reductase 1, cytoplasmic"/>
    <property type="match status" value="1"/>
</dbReference>
<evidence type="ECO:0000256" key="7">
    <source>
        <dbReference type="ARBA" id="ARBA00023002"/>
    </source>
</evidence>
<name>A0ABD0YG23_9HEMI</name>
<evidence type="ECO:0000256" key="10">
    <source>
        <dbReference type="PIRSR" id="PIRSR000350-2"/>
    </source>
</evidence>
<dbReference type="InterPro" id="IPR036249">
    <property type="entry name" value="Thioredoxin-like_sf"/>
</dbReference>
<dbReference type="InterPro" id="IPR046952">
    <property type="entry name" value="GSHR/TRXR-like"/>
</dbReference>
<dbReference type="AlphaFoldDB" id="A0ABD0YG23"/>
<feature type="disulfide bond" description="Redox-active" evidence="12">
    <location>
        <begin position="107"/>
        <end position="112"/>
    </location>
</feature>
<dbReference type="InterPro" id="IPR036188">
    <property type="entry name" value="FAD/NAD-bd_sf"/>
</dbReference>
<dbReference type="PRINTS" id="PR00368">
    <property type="entry name" value="FADPNR"/>
</dbReference>
<dbReference type="PROSITE" id="PS00076">
    <property type="entry name" value="PYRIDINE_REDOX_1"/>
    <property type="match status" value="1"/>
</dbReference>
<feature type="binding site" evidence="11">
    <location>
        <position position="340"/>
    </location>
    <ligand>
        <name>NAD(+)</name>
        <dbReference type="ChEBI" id="CHEBI:57540"/>
    </ligand>
</feature>
<evidence type="ECO:0000256" key="3">
    <source>
        <dbReference type="ARBA" id="ARBA00022630"/>
    </source>
</evidence>
<evidence type="ECO:0000256" key="1">
    <source>
        <dbReference type="ARBA" id="ARBA00007532"/>
    </source>
</evidence>
<keyword evidence="17" id="KW-1185">Reference proteome</keyword>
<protein>
    <recommendedName>
        <fullName evidence="2">thioredoxin-disulfide reductase (NADPH)</fullName>
        <ecNumber evidence="2">1.8.1.9</ecNumber>
    </recommendedName>
</protein>
<feature type="binding site" evidence="11">
    <location>
        <position position="116"/>
    </location>
    <ligand>
        <name>FAD</name>
        <dbReference type="ChEBI" id="CHEBI:57692"/>
    </ligand>
</feature>
<dbReference type="SUPFAM" id="SSF51905">
    <property type="entry name" value="FAD/NAD(P)-binding domain"/>
    <property type="match status" value="1"/>
</dbReference>
<gene>
    <name evidence="16" type="ORF">AAG570_013171</name>
</gene>
<keyword evidence="11" id="KW-0520">NAD</keyword>
<accession>A0ABD0YG23</accession>
<feature type="domain" description="Pyridine nucleotide-disulphide oxidoreductase dimerisation" evidence="14">
    <location>
        <begin position="418"/>
        <end position="525"/>
    </location>
</feature>
<keyword evidence="9 13" id="KW-0676">Redox-active center</keyword>
<dbReference type="PIRSF" id="PIRSF000350">
    <property type="entry name" value="Mercury_reductase_MerA"/>
    <property type="match status" value="1"/>
</dbReference>
<evidence type="ECO:0000313" key="16">
    <source>
        <dbReference type="EMBL" id="KAL1130233.1"/>
    </source>
</evidence>